<dbReference type="InterPro" id="IPR036237">
    <property type="entry name" value="Xyl_isomerase-like_sf"/>
</dbReference>
<dbReference type="InterPro" id="IPR013022">
    <property type="entry name" value="Xyl_isomerase-like_TIM-brl"/>
</dbReference>
<dbReference type="SUPFAM" id="SSF51658">
    <property type="entry name" value="Xylose isomerase-like"/>
    <property type="match status" value="1"/>
</dbReference>
<sequence>MRLLHPDGSVVHLAYCTNVHPAEDLPGIRAQLTGFAARVRDLLGVQRLGVGLWLPYDAAHALLADRAELVRLRGLLTELGLEVVTLNGFPYRGFHQEVVKYRVYSPDWGCADRLGYTLALAEILAALLPDDVAEGTISTLPLAWRTGWTGAKADATARMLAELARGLRELSGRAGKVIRVGFEPEPGCIVETTAQAARHLRDVDRDFLGVCLDACHLAVGFEDPSIGLDLPIVKLQASCAIEAPPEAHAALASFDEPRFLHQSRSASGFTDDLAEALAGGLPAGETWRVHFHMPLHAAPPPPLTTTSSYLRDLLGTLVGGTAPRTRHVEVETYTWSVLPSAGGVTTGGLAEGMAAELDWTRRELLALGLKEL</sequence>
<keyword evidence="3" id="KW-1185">Reference proteome</keyword>
<evidence type="ECO:0000313" key="3">
    <source>
        <dbReference type="Proteomes" id="UP000660745"/>
    </source>
</evidence>
<dbReference type="Gene3D" id="3.20.20.150">
    <property type="entry name" value="Divalent-metal-dependent TIM barrel enzymes"/>
    <property type="match status" value="1"/>
</dbReference>
<evidence type="ECO:0000313" key="2">
    <source>
        <dbReference type="EMBL" id="GGP13407.1"/>
    </source>
</evidence>
<name>A0A918ABJ2_9ACTN</name>
<dbReference type="Proteomes" id="UP000660745">
    <property type="component" value="Unassembled WGS sequence"/>
</dbReference>
<dbReference type="RefSeq" id="WP_189142575.1">
    <property type="nucleotide sequence ID" value="NZ_BMNK01000014.1"/>
</dbReference>
<organism evidence="2 3">
    <name type="scientific">Nonomuraea glycinis</name>
    <dbReference type="NCBI Taxonomy" id="2047744"/>
    <lineage>
        <taxon>Bacteria</taxon>
        <taxon>Bacillati</taxon>
        <taxon>Actinomycetota</taxon>
        <taxon>Actinomycetes</taxon>
        <taxon>Streptosporangiales</taxon>
        <taxon>Streptosporangiaceae</taxon>
        <taxon>Nonomuraea</taxon>
    </lineage>
</organism>
<dbReference type="NCBIfam" id="NF035939">
    <property type="entry name" value="TIM_EboE"/>
    <property type="match status" value="1"/>
</dbReference>
<comment type="caution">
    <text evidence="2">The sequence shown here is derived from an EMBL/GenBank/DDBJ whole genome shotgun (WGS) entry which is preliminary data.</text>
</comment>
<evidence type="ECO:0000259" key="1">
    <source>
        <dbReference type="Pfam" id="PF01261"/>
    </source>
</evidence>
<dbReference type="Pfam" id="PF01261">
    <property type="entry name" value="AP_endonuc_2"/>
    <property type="match status" value="1"/>
</dbReference>
<gene>
    <name evidence="2" type="ORF">GCM10012278_65050</name>
</gene>
<protein>
    <submittedName>
        <fullName evidence="2">Xylose isomerase</fullName>
    </submittedName>
</protein>
<proteinExistence type="predicted"/>
<feature type="domain" description="Xylose isomerase-like TIM barrel" evidence="1">
    <location>
        <begin position="65"/>
        <end position="224"/>
    </location>
</feature>
<dbReference type="GO" id="GO:0016853">
    <property type="term" value="F:isomerase activity"/>
    <property type="evidence" value="ECO:0007669"/>
    <property type="project" value="UniProtKB-KW"/>
</dbReference>
<reference evidence="2" key="2">
    <citation type="submission" date="2020-09" db="EMBL/GenBank/DDBJ databases">
        <authorList>
            <person name="Sun Q."/>
            <person name="Zhou Y."/>
        </authorList>
    </citation>
    <scope>NUCLEOTIDE SEQUENCE</scope>
    <source>
        <strain evidence="2">CGMCC 4.7430</strain>
    </source>
</reference>
<dbReference type="EMBL" id="BMNK01000014">
    <property type="protein sequence ID" value="GGP13407.1"/>
    <property type="molecule type" value="Genomic_DNA"/>
</dbReference>
<reference evidence="2" key="1">
    <citation type="journal article" date="2014" name="Int. J. Syst. Evol. Microbiol.">
        <title>Complete genome sequence of Corynebacterium casei LMG S-19264T (=DSM 44701T), isolated from a smear-ripened cheese.</title>
        <authorList>
            <consortium name="US DOE Joint Genome Institute (JGI-PGF)"/>
            <person name="Walter F."/>
            <person name="Albersmeier A."/>
            <person name="Kalinowski J."/>
            <person name="Ruckert C."/>
        </authorList>
    </citation>
    <scope>NUCLEOTIDE SEQUENCE</scope>
    <source>
        <strain evidence="2">CGMCC 4.7430</strain>
    </source>
</reference>
<keyword evidence="2" id="KW-0413">Isomerase</keyword>
<accession>A0A918ABJ2</accession>
<dbReference type="AlphaFoldDB" id="A0A918ABJ2"/>